<evidence type="ECO:0000313" key="2">
    <source>
        <dbReference type="Proteomes" id="UP000231579"/>
    </source>
</evidence>
<evidence type="ECO:0000313" key="1">
    <source>
        <dbReference type="EMBL" id="PJE70368.1"/>
    </source>
</evidence>
<comment type="caution">
    <text evidence="1">The sequence shown here is derived from an EMBL/GenBank/DDBJ whole genome shotgun (WGS) entry which is preliminary data.</text>
</comment>
<dbReference type="EMBL" id="PFEM01000002">
    <property type="protein sequence ID" value="PJE70368.1"/>
    <property type="molecule type" value="Genomic_DNA"/>
</dbReference>
<protein>
    <submittedName>
        <fullName evidence="1">Uncharacterized protein</fullName>
    </submittedName>
</protein>
<sequence length="170" mass="18192">MSKEKNFLAVMAAGLASLVIFCGLGLAASNQSKSKPAEGQVAGCTATCGQIKEIYIPLGQGSAASQDWEEITGAEAVINLANFSGVKSVILEASLRIPTGNGRVYAKLYDVMAKHDVWFSEVSVEGSQSKREESAPVVLSPGRSLYRIKMKSTMGYEAILDQARLKILFQ</sequence>
<gene>
    <name evidence="1" type="ORF">COU97_00045</name>
</gene>
<accession>A0A2M8L842</accession>
<reference evidence="2" key="1">
    <citation type="submission" date="2017-09" db="EMBL/GenBank/DDBJ databases">
        <title>Depth-based differentiation of microbial function through sediment-hosted aquifers and enrichment of novel symbionts in the deep terrestrial subsurface.</title>
        <authorList>
            <person name="Probst A.J."/>
            <person name="Ladd B."/>
            <person name="Jarett J.K."/>
            <person name="Geller-Mcgrath D.E."/>
            <person name="Sieber C.M.K."/>
            <person name="Emerson J.B."/>
            <person name="Anantharaman K."/>
            <person name="Thomas B.C."/>
            <person name="Malmstrom R."/>
            <person name="Stieglmeier M."/>
            <person name="Klingl A."/>
            <person name="Woyke T."/>
            <person name="Ryan C.M."/>
            <person name="Banfield J.F."/>
        </authorList>
    </citation>
    <scope>NUCLEOTIDE SEQUENCE [LARGE SCALE GENOMIC DNA]</scope>
</reference>
<dbReference type="AlphaFoldDB" id="A0A2M8L842"/>
<dbReference type="Proteomes" id="UP000231579">
    <property type="component" value="Unassembled WGS sequence"/>
</dbReference>
<name>A0A2M8L842_9BACT</name>
<proteinExistence type="predicted"/>
<organism evidence="1 2">
    <name type="scientific">Candidatus Shapirobacteria bacterium CG10_big_fil_rev_8_21_14_0_10_48_15</name>
    <dbReference type="NCBI Taxonomy" id="1974484"/>
    <lineage>
        <taxon>Bacteria</taxon>
        <taxon>Candidatus Shapironibacteriota</taxon>
    </lineage>
</organism>